<keyword evidence="9 14" id="KW-0540">Nuclease</keyword>
<dbReference type="SUPFAM" id="SSF53098">
    <property type="entry name" value="Ribonuclease H-like"/>
    <property type="match status" value="1"/>
</dbReference>
<dbReference type="CDD" id="cd07182">
    <property type="entry name" value="RNase_HII_bacteria_HII_like"/>
    <property type="match status" value="1"/>
</dbReference>
<dbReference type="GO" id="GO:0043137">
    <property type="term" value="P:DNA replication, removal of RNA primer"/>
    <property type="evidence" value="ECO:0007669"/>
    <property type="project" value="TreeGrafter"/>
</dbReference>
<comment type="caution">
    <text evidence="18">The sequence shown here is derived from an EMBL/GenBank/DDBJ whole genome shotgun (WGS) entry which is preliminary data.</text>
</comment>
<dbReference type="EC" id="3.1.26.4" evidence="6 14"/>
<dbReference type="GO" id="GO:0003723">
    <property type="term" value="F:RNA binding"/>
    <property type="evidence" value="ECO:0007669"/>
    <property type="project" value="UniProtKB-UniRule"/>
</dbReference>
<sequence length="257" mass="29354">MQKRTITEIRQLFQSGELSEEMVQELKTDERKGVQQIIRSYEKQRLKELEMEQRFLEMTSFERKAAAKGCRYVAGVDEVGRGPLAGPVVAAAVILPFGLRLAGLRDSKQLKEEEREYFYNLIRDQAIAYGIGIVHNDVIDKINILEATKLAMEKAISELKPEPDHLLIDAMTLPSVPISQEAIIKGDDRSVSIAAASVLAKVTRDRWMKKIHKDYPQYDFVKNMGYGTKTHLEMLEQYGLTPYHRKSFAPVKERIGR</sequence>
<evidence type="ECO:0000256" key="8">
    <source>
        <dbReference type="ARBA" id="ARBA00022490"/>
    </source>
</evidence>
<evidence type="ECO:0000256" key="1">
    <source>
        <dbReference type="ARBA" id="ARBA00000077"/>
    </source>
</evidence>
<keyword evidence="12 14" id="KW-0378">Hydrolase</keyword>
<dbReference type="GO" id="GO:0030145">
    <property type="term" value="F:manganese ion binding"/>
    <property type="evidence" value="ECO:0007669"/>
    <property type="project" value="UniProtKB-UniRule"/>
</dbReference>
<dbReference type="InterPro" id="IPR001352">
    <property type="entry name" value="RNase_HII/HIII"/>
</dbReference>
<comment type="cofactor">
    <cofactor evidence="14 15">
        <name>Mn(2+)</name>
        <dbReference type="ChEBI" id="CHEBI:29035"/>
    </cofactor>
    <cofactor evidence="14 15">
        <name>Mg(2+)</name>
        <dbReference type="ChEBI" id="CHEBI:18420"/>
    </cofactor>
    <text evidence="14 15">Manganese or magnesium. Binds 1 divalent metal ion per monomer in the absence of substrate. May bind a second metal ion after substrate binding.</text>
</comment>
<evidence type="ECO:0000256" key="16">
    <source>
        <dbReference type="RuleBase" id="RU003515"/>
    </source>
</evidence>
<dbReference type="RefSeq" id="WP_188390642.1">
    <property type="nucleotide sequence ID" value="NZ_BMEV01000004.1"/>
</dbReference>
<feature type="binding site" evidence="14 15">
    <location>
        <position position="78"/>
    </location>
    <ligand>
        <name>a divalent metal cation</name>
        <dbReference type="ChEBI" id="CHEBI:60240"/>
    </ligand>
</feature>
<comment type="subcellular location">
    <subcellularLocation>
        <location evidence="4 14">Cytoplasm</location>
    </subcellularLocation>
</comment>
<evidence type="ECO:0000256" key="15">
    <source>
        <dbReference type="PROSITE-ProRule" id="PRU01319"/>
    </source>
</evidence>
<comment type="function">
    <text evidence="3 14 16">Endonuclease that specifically degrades the RNA of RNA-DNA hybrids.</text>
</comment>
<dbReference type="Gene3D" id="3.30.420.10">
    <property type="entry name" value="Ribonuclease H-like superfamily/Ribonuclease H"/>
    <property type="match status" value="1"/>
</dbReference>
<dbReference type="InterPro" id="IPR012337">
    <property type="entry name" value="RNaseH-like_sf"/>
</dbReference>
<keyword evidence="11 14" id="KW-0255">Endonuclease</keyword>
<dbReference type="GO" id="GO:0006298">
    <property type="term" value="P:mismatch repair"/>
    <property type="evidence" value="ECO:0007669"/>
    <property type="project" value="TreeGrafter"/>
</dbReference>
<keyword evidence="10 14" id="KW-0479">Metal-binding</keyword>
<evidence type="ECO:0000256" key="4">
    <source>
        <dbReference type="ARBA" id="ARBA00004496"/>
    </source>
</evidence>
<dbReference type="InterPro" id="IPR022898">
    <property type="entry name" value="RNase_HII"/>
</dbReference>
<dbReference type="GO" id="GO:0004523">
    <property type="term" value="F:RNA-DNA hybrid ribonuclease activity"/>
    <property type="evidence" value="ECO:0007669"/>
    <property type="project" value="UniProtKB-UniRule"/>
</dbReference>
<evidence type="ECO:0000256" key="5">
    <source>
        <dbReference type="ARBA" id="ARBA00007383"/>
    </source>
</evidence>
<feature type="binding site" evidence="14 15">
    <location>
        <position position="77"/>
    </location>
    <ligand>
        <name>a divalent metal cation</name>
        <dbReference type="ChEBI" id="CHEBI:60240"/>
    </ligand>
</feature>
<reference evidence="18" key="2">
    <citation type="submission" date="2020-09" db="EMBL/GenBank/DDBJ databases">
        <authorList>
            <person name="Sun Q."/>
            <person name="Zhou Y."/>
        </authorList>
    </citation>
    <scope>NUCLEOTIDE SEQUENCE</scope>
    <source>
        <strain evidence="18">CGMCC 1.12360</strain>
    </source>
</reference>
<evidence type="ECO:0000256" key="6">
    <source>
        <dbReference type="ARBA" id="ARBA00012180"/>
    </source>
</evidence>
<comment type="cofactor">
    <cofactor evidence="2">
        <name>Mg(2+)</name>
        <dbReference type="ChEBI" id="CHEBI:18420"/>
    </cofactor>
</comment>
<name>A0A8J3EK13_9BACI</name>
<evidence type="ECO:0000256" key="12">
    <source>
        <dbReference type="ARBA" id="ARBA00022801"/>
    </source>
</evidence>
<comment type="similarity">
    <text evidence="5 14 16">Belongs to the RNase HII family.</text>
</comment>
<keyword evidence="13 14" id="KW-0464">Manganese</keyword>
<accession>A0A8J3EK13</accession>
<dbReference type="EMBL" id="BMEV01000004">
    <property type="protein sequence ID" value="GGH69426.1"/>
    <property type="molecule type" value="Genomic_DNA"/>
</dbReference>
<evidence type="ECO:0000256" key="10">
    <source>
        <dbReference type="ARBA" id="ARBA00022723"/>
    </source>
</evidence>
<evidence type="ECO:0000256" key="13">
    <source>
        <dbReference type="ARBA" id="ARBA00023211"/>
    </source>
</evidence>
<dbReference type="Pfam" id="PF01351">
    <property type="entry name" value="RNase_HII"/>
    <property type="match status" value="1"/>
</dbReference>
<protein>
    <recommendedName>
        <fullName evidence="7 14">Ribonuclease HII</fullName>
        <shortName evidence="14">RNase HII</shortName>
        <ecNumber evidence="6 14">3.1.26.4</ecNumber>
    </recommendedName>
</protein>
<evidence type="ECO:0000256" key="14">
    <source>
        <dbReference type="HAMAP-Rule" id="MF_00052"/>
    </source>
</evidence>
<evidence type="ECO:0000313" key="19">
    <source>
        <dbReference type="Proteomes" id="UP000602050"/>
    </source>
</evidence>
<gene>
    <name evidence="14 18" type="primary">rnhB</name>
    <name evidence="18" type="ORF">GCM10010978_03410</name>
</gene>
<evidence type="ECO:0000259" key="17">
    <source>
        <dbReference type="PROSITE" id="PS51975"/>
    </source>
</evidence>
<dbReference type="InterPro" id="IPR024567">
    <property type="entry name" value="RNase_HII/HIII_dom"/>
</dbReference>
<feature type="domain" description="RNase H type-2" evidence="17">
    <location>
        <begin position="71"/>
        <end position="257"/>
    </location>
</feature>
<keyword evidence="8 14" id="KW-0963">Cytoplasm</keyword>
<dbReference type="FunFam" id="3.30.420.10:FF:000006">
    <property type="entry name" value="Ribonuclease HII"/>
    <property type="match status" value="1"/>
</dbReference>
<evidence type="ECO:0000256" key="9">
    <source>
        <dbReference type="ARBA" id="ARBA00022722"/>
    </source>
</evidence>
<feature type="binding site" evidence="14 15">
    <location>
        <position position="169"/>
    </location>
    <ligand>
        <name>a divalent metal cation</name>
        <dbReference type="ChEBI" id="CHEBI:60240"/>
    </ligand>
</feature>
<dbReference type="PROSITE" id="PS51975">
    <property type="entry name" value="RNASE_H_2"/>
    <property type="match status" value="1"/>
</dbReference>
<dbReference type="PANTHER" id="PTHR10954">
    <property type="entry name" value="RIBONUCLEASE H2 SUBUNIT A"/>
    <property type="match status" value="1"/>
</dbReference>
<dbReference type="GO" id="GO:0032299">
    <property type="term" value="C:ribonuclease H2 complex"/>
    <property type="evidence" value="ECO:0007669"/>
    <property type="project" value="TreeGrafter"/>
</dbReference>
<reference evidence="18" key="1">
    <citation type="journal article" date="2014" name="Int. J. Syst. Evol. Microbiol.">
        <title>Complete genome sequence of Corynebacterium casei LMG S-19264T (=DSM 44701T), isolated from a smear-ripened cheese.</title>
        <authorList>
            <consortium name="US DOE Joint Genome Institute (JGI-PGF)"/>
            <person name="Walter F."/>
            <person name="Albersmeier A."/>
            <person name="Kalinowski J."/>
            <person name="Ruckert C."/>
        </authorList>
    </citation>
    <scope>NUCLEOTIDE SEQUENCE</scope>
    <source>
        <strain evidence="18">CGMCC 1.12360</strain>
    </source>
</reference>
<dbReference type="PANTHER" id="PTHR10954:SF18">
    <property type="entry name" value="RIBONUCLEASE HII"/>
    <property type="match status" value="1"/>
</dbReference>
<dbReference type="AlphaFoldDB" id="A0A8J3EK13"/>
<evidence type="ECO:0000256" key="7">
    <source>
        <dbReference type="ARBA" id="ARBA00019179"/>
    </source>
</evidence>
<dbReference type="InterPro" id="IPR036397">
    <property type="entry name" value="RNaseH_sf"/>
</dbReference>
<evidence type="ECO:0000256" key="3">
    <source>
        <dbReference type="ARBA" id="ARBA00004065"/>
    </source>
</evidence>
<comment type="catalytic activity">
    <reaction evidence="1 14 15 16">
        <text>Endonucleolytic cleavage to 5'-phosphomonoester.</text>
        <dbReference type="EC" id="3.1.26.4"/>
    </reaction>
</comment>
<evidence type="ECO:0000313" key="18">
    <source>
        <dbReference type="EMBL" id="GGH69426.1"/>
    </source>
</evidence>
<keyword evidence="19" id="KW-1185">Reference proteome</keyword>
<dbReference type="NCBIfam" id="NF000594">
    <property type="entry name" value="PRK00015.1-1"/>
    <property type="match status" value="1"/>
</dbReference>
<evidence type="ECO:0000256" key="11">
    <source>
        <dbReference type="ARBA" id="ARBA00022759"/>
    </source>
</evidence>
<dbReference type="Proteomes" id="UP000602050">
    <property type="component" value="Unassembled WGS sequence"/>
</dbReference>
<organism evidence="18 19">
    <name type="scientific">Compostibacillus humi</name>
    <dbReference type="NCBI Taxonomy" id="1245525"/>
    <lineage>
        <taxon>Bacteria</taxon>
        <taxon>Bacillati</taxon>
        <taxon>Bacillota</taxon>
        <taxon>Bacilli</taxon>
        <taxon>Bacillales</taxon>
        <taxon>Bacillaceae</taxon>
        <taxon>Compostibacillus</taxon>
    </lineage>
</organism>
<proteinExistence type="inferred from homology"/>
<dbReference type="GO" id="GO:0005737">
    <property type="term" value="C:cytoplasm"/>
    <property type="evidence" value="ECO:0007669"/>
    <property type="project" value="UniProtKB-SubCell"/>
</dbReference>
<dbReference type="NCBIfam" id="NF000595">
    <property type="entry name" value="PRK00015.1-3"/>
    <property type="match status" value="1"/>
</dbReference>
<dbReference type="HAMAP" id="MF_00052_B">
    <property type="entry name" value="RNase_HII_B"/>
    <property type="match status" value="1"/>
</dbReference>
<evidence type="ECO:0000256" key="2">
    <source>
        <dbReference type="ARBA" id="ARBA00001946"/>
    </source>
</evidence>